<comment type="catalytic activity">
    <reaction evidence="1">
        <text>S-ubiquitinyl-[E2 ubiquitin-conjugating enzyme]-L-cysteine + [acceptor protein]-L-lysine = [E2 ubiquitin-conjugating enzyme]-L-cysteine + N(6)-ubiquitinyl-[acceptor protein]-L-lysine.</text>
        <dbReference type="EC" id="2.3.2.27"/>
    </reaction>
</comment>
<keyword evidence="7" id="KW-0862">Zinc</keyword>
<dbReference type="PROSITE" id="PS50089">
    <property type="entry name" value="ZF_RING_2"/>
    <property type="match status" value="1"/>
</dbReference>
<keyword evidence="5" id="KW-0479">Metal-binding</keyword>
<evidence type="ECO:0000256" key="9">
    <source>
        <dbReference type="ARBA" id="ARBA00023136"/>
    </source>
</evidence>
<evidence type="ECO:0000256" key="11">
    <source>
        <dbReference type="SAM" id="MobiDB-lite"/>
    </source>
</evidence>
<dbReference type="AlphaFoldDB" id="A0A316YHF6"/>
<dbReference type="EMBL" id="KZ819638">
    <property type="protein sequence ID" value="PWN88048.1"/>
    <property type="molecule type" value="Genomic_DNA"/>
</dbReference>
<evidence type="ECO:0000256" key="12">
    <source>
        <dbReference type="SAM" id="Phobius"/>
    </source>
</evidence>
<feature type="compositionally biased region" description="Low complexity" evidence="11">
    <location>
        <begin position="420"/>
        <end position="445"/>
    </location>
</feature>
<evidence type="ECO:0000313" key="15">
    <source>
        <dbReference type="EMBL" id="PWN88048.1"/>
    </source>
</evidence>
<dbReference type="InterPro" id="IPR013083">
    <property type="entry name" value="Znf_RING/FYVE/PHD"/>
</dbReference>
<dbReference type="EC" id="2.3.2.27" evidence="3"/>
<dbReference type="InterPro" id="IPR003137">
    <property type="entry name" value="PA_domain"/>
</dbReference>
<evidence type="ECO:0000256" key="7">
    <source>
        <dbReference type="ARBA" id="ARBA00022833"/>
    </source>
</evidence>
<dbReference type="Gene3D" id="3.50.30.30">
    <property type="match status" value="1"/>
</dbReference>
<protein>
    <recommendedName>
        <fullName evidence="3">RING-type E3 ubiquitin transferase</fullName>
        <ecNumber evidence="3">2.3.2.27</ecNumber>
    </recommendedName>
</protein>
<dbReference type="SUPFAM" id="SSF52025">
    <property type="entry name" value="PA domain"/>
    <property type="match status" value="1"/>
</dbReference>
<keyword evidence="13" id="KW-0732">Signal</keyword>
<keyword evidence="8 12" id="KW-1133">Transmembrane helix</keyword>
<dbReference type="Pfam" id="PF13639">
    <property type="entry name" value="zf-RING_2"/>
    <property type="match status" value="1"/>
</dbReference>
<feature type="region of interest" description="Disordered" evidence="11">
    <location>
        <begin position="141"/>
        <end position="209"/>
    </location>
</feature>
<feature type="transmembrane region" description="Helical" evidence="12">
    <location>
        <begin position="357"/>
        <end position="378"/>
    </location>
</feature>
<feature type="region of interest" description="Disordered" evidence="11">
    <location>
        <begin position="241"/>
        <end position="264"/>
    </location>
</feature>
<dbReference type="RefSeq" id="XP_025375246.1">
    <property type="nucleotide sequence ID" value="XM_025522256.1"/>
</dbReference>
<dbReference type="PANTHER" id="PTHR47168:SF1">
    <property type="entry name" value="OS02G0798600 PROTEIN"/>
    <property type="match status" value="1"/>
</dbReference>
<dbReference type="STRING" id="215250.A0A316YHF6"/>
<dbReference type="InterPro" id="IPR051653">
    <property type="entry name" value="E3_ligase_sorting_rcpt"/>
</dbReference>
<dbReference type="GeneID" id="37044172"/>
<dbReference type="FunFam" id="3.30.40.10:FF:000388">
    <property type="entry name" value="Putative RING zinc finger domain superfamily protein"/>
    <property type="match status" value="1"/>
</dbReference>
<feature type="signal peptide" evidence="13">
    <location>
        <begin position="1"/>
        <end position="23"/>
    </location>
</feature>
<feature type="compositionally biased region" description="Low complexity" evidence="11">
    <location>
        <begin position="569"/>
        <end position="583"/>
    </location>
</feature>
<sequence length="604" mass="64727">MHPPRRFVLLVLSLVYAAQVSHSASTSAPQSSLRTHDHAALSMMAPLAEGAPSAQTSLLDRIGRLFDSWIPSDGDMTTGEGGGGFFGGDSATFAWGGSTLEVVKTQATYLTRPAAFGPRITSDDGLRGALLPMSDFYRDLSHDSQSRTPSRSSSAASLADNHGCPYKDGPGWRDQDFDDDDDDDEDGRDVGRSVLSDVHNAKKGPTPPKDWIALVERGGGCAFIAKVRVAQALGATAVVVGDAPSPGYEKGPGNDPGEDSDPGLSGRLVTMFAPGDTRDIQIPSAFVTRPSYLDLTRLIEEMDKERSEQQRQECRAAKGKAKEEACKDPMARDGRRGGLEVVLGRDDIMWEWPLIDLAFILLLLPSFMTITTIIVHRIRLARQRRKERAPEPVVLGLPCLIWRGNGQPWEKIEGVVNNAGEGAASPNGSPASASSSACEQSALAEADVERGTGGQVELDTVGDDRDDGEAAPGPSRQILKTTPIPPPPPTNHHSFLPPGRSYYSCDECAICLSEFVDGDKVRVLPCGHVFHLPEIDSWLLKVRKLCPICKRDITVPVPPTPPAPALHEPSASSSIPSPSTAPTPHHDIEPDESMPLLGPSSSRS</sequence>
<feature type="compositionally biased region" description="Acidic residues" evidence="11">
    <location>
        <begin position="176"/>
        <end position="187"/>
    </location>
</feature>
<dbReference type="GO" id="GO:0061630">
    <property type="term" value="F:ubiquitin protein ligase activity"/>
    <property type="evidence" value="ECO:0007669"/>
    <property type="project" value="UniProtKB-EC"/>
</dbReference>
<dbReference type="SMART" id="SM00184">
    <property type="entry name" value="RING"/>
    <property type="match status" value="1"/>
</dbReference>
<dbReference type="Pfam" id="PF02225">
    <property type="entry name" value="PA"/>
    <property type="match status" value="1"/>
</dbReference>
<keyword evidence="6 10" id="KW-0863">Zinc-finger</keyword>
<feature type="compositionally biased region" description="Low complexity" evidence="11">
    <location>
        <begin position="146"/>
        <end position="157"/>
    </location>
</feature>
<evidence type="ECO:0000256" key="2">
    <source>
        <dbReference type="ARBA" id="ARBA00004167"/>
    </source>
</evidence>
<evidence type="ECO:0000256" key="6">
    <source>
        <dbReference type="ARBA" id="ARBA00022771"/>
    </source>
</evidence>
<dbReference type="PANTHER" id="PTHR47168">
    <property type="entry name" value="RING ZINC FINGER DOMAIN SUPERFAMILY PROTEIN-RELATED"/>
    <property type="match status" value="1"/>
</dbReference>
<evidence type="ECO:0000256" key="13">
    <source>
        <dbReference type="SAM" id="SignalP"/>
    </source>
</evidence>
<dbReference type="Proteomes" id="UP000245768">
    <property type="component" value="Unassembled WGS sequence"/>
</dbReference>
<evidence type="ECO:0000256" key="1">
    <source>
        <dbReference type="ARBA" id="ARBA00000900"/>
    </source>
</evidence>
<evidence type="ECO:0000256" key="5">
    <source>
        <dbReference type="ARBA" id="ARBA00022723"/>
    </source>
</evidence>
<evidence type="ECO:0000259" key="14">
    <source>
        <dbReference type="PROSITE" id="PS50089"/>
    </source>
</evidence>
<feature type="region of interest" description="Disordered" evidence="11">
    <location>
        <begin position="420"/>
        <end position="495"/>
    </location>
</feature>
<dbReference type="CDD" id="cd16473">
    <property type="entry name" value="RING-H2_RNF103"/>
    <property type="match status" value="1"/>
</dbReference>
<proteinExistence type="predicted"/>
<dbReference type="GO" id="GO:0016020">
    <property type="term" value="C:membrane"/>
    <property type="evidence" value="ECO:0007669"/>
    <property type="project" value="UniProtKB-SubCell"/>
</dbReference>
<dbReference type="InterPro" id="IPR046450">
    <property type="entry name" value="PA_dom_sf"/>
</dbReference>
<evidence type="ECO:0000256" key="3">
    <source>
        <dbReference type="ARBA" id="ARBA00012483"/>
    </source>
</evidence>
<organism evidence="15 16">
    <name type="scientific">Acaromyces ingoldii</name>
    <dbReference type="NCBI Taxonomy" id="215250"/>
    <lineage>
        <taxon>Eukaryota</taxon>
        <taxon>Fungi</taxon>
        <taxon>Dikarya</taxon>
        <taxon>Basidiomycota</taxon>
        <taxon>Ustilaginomycotina</taxon>
        <taxon>Exobasidiomycetes</taxon>
        <taxon>Exobasidiales</taxon>
        <taxon>Cryptobasidiaceae</taxon>
        <taxon>Acaromyces</taxon>
    </lineage>
</organism>
<reference evidence="15 16" key="1">
    <citation type="journal article" date="2018" name="Mol. Biol. Evol.">
        <title>Broad Genomic Sampling Reveals a Smut Pathogenic Ancestry of the Fungal Clade Ustilaginomycotina.</title>
        <authorList>
            <person name="Kijpornyongpan T."/>
            <person name="Mondo S.J."/>
            <person name="Barry K."/>
            <person name="Sandor L."/>
            <person name="Lee J."/>
            <person name="Lipzen A."/>
            <person name="Pangilinan J."/>
            <person name="LaButti K."/>
            <person name="Hainaut M."/>
            <person name="Henrissat B."/>
            <person name="Grigoriev I.V."/>
            <person name="Spatafora J.W."/>
            <person name="Aime M.C."/>
        </authorList>
    </citation>
    <scope>NUCLEOTIDE SEQUENCE [LARGE SCALE GENOMIC DNA]</scope>
    <source>
        <strain evidence="15 16">MCA 4198</strain>
    </source>
</reference>
<keyword evidence="16" id="KW-1185">Reference proteome</keyword>
<feature type="region of interest" description="Disordered" evidence="11">
    <location>
        <begin position="560"/>
        <end position="604"/>
    </location>
</feature>
<dbReference type="SUPFAM" id="SSF57850">
    <property type="entry name" value="RING/U-box"/>
    <property type="match status" value="1"/>
</dbReference>
<feature type="chain" id="PRO_5016251730" description="RING-type E3 ubiquitin transferase" evidence="13">
    <location>
        <begin position="24"/>
        <end position="604"/>
    </location>
</feature>
<evidence type="ECO:0000256" key="4">
    <source>
        <dbReference type="ARBA" id="ARBA00022692"/>
    </source>
</evidence>
<feature type="compositionally biased region" description="Acidic residues" evidence="11">
    <location>
        <begin position="460"/>
        <end position="469"/>
    </location>
</feature>
<accession>A0A316YHF6</accession>
<dbReference type="GO" id="GO:0008270">
    <property type="term" value="F:zinc ion binding"/>
    <property type="evidence" value="ECO:0007669"/>
    <property type="project" value="UniProtKB-KW"/>
</dbReference>
<feature type="region of interest" description="Disordered" evidence="11">
    <location>
        <begin position="304"/>
        <end position="333"/>
    </location>
</feature>
<keyword evidence="4 12" id="KW-0812">Transmembrane</keyword>
<evidence type="ECO:0000313" key="16">
    <source>
        <dbReference type="Proteomes" id="UP000245768"/>
    </source>
</evidence>
<keyword evidence="9 12" id="KW-0472">Membrane</keyword>
<name>A0A316YHF6_9BASI</name>
<dbReference type="Gene3D" id="3.30.40.10">
    <property type="entry name" value="Zinc/RING finger domain, C3HC4 (zinc finger)"/>
    <property type="match status" value="1"/>
</dbReference>
<gene>
    <name evidence="15" type="ORF">FA10DRAFT_268266</name>
</gene>
<evidence type="ECO:0000256" key="8">
    <source>
        <dbReference type="ARBA" id="ARBA00022989"/>
    </source>
</evidence>
<dbReference type="InterPro" id="IPR001841">
    <property type="entry name" value="Znf_RING"/>
</dbReference>
<comment type="subcellular location">
    <subcellularLocation>
        <location evidence="2">Membrane</location>
        <topology evidence="2">Single-pass membrane protein</topology>
    </subcellularLocation>
</comment>
<feature type="domain" description="RING-type" evidence="14">
    <location>
        <begin position="508"/>
        <end position="550"/>
    </location>
</feature>
<dbReference type="InParanoid" id="A0A316YHF6"/>
<evidence type="ECO:0000256" key="10">
    <source>
        <dbReference type="PROSITE-ProRule" id="PRU00175"/>
    </source>
</evidence>
<dbReference type="OrthoDB" id="8062037at2759"/>